<dbReference type="EMBL" id="AZDJ01000016">
    <property type="protein sequence ID" value="KRK72888.1"/>
    <property type="molecule type" value="Genomic_DNA"/>
</dbReference>
<keyword evidence="2" id="KW-1185">Reference proteome</keyword>
<dbReference type="OrthoDB" id="2248172at2"/>
<comment type="caution">
    <text evidence="1">The sequence shown here is derived from an EMBL/GenBank/DDBJ whole genome shotgun (WGS) entry which is preliminary data.</text>
</comment>
<proteinExistence type="predicted"/>
<evidence type="ECO:0000313" key="1">
    <source>
        <dbReference type="EMBL" id="KRK72888.1"/>
    </source>
</evidence>
<name>A0A0R1JNX6_9LACO</name>
<reference evidence="1 2" key="1">
    <citation type="journal article" date="2015" name="Genome Announc.">
        <title>Expanding the biotechnology potential of lactobacilli through comparative genomics of 213 strains and associated genera.</title>
        <authorList>
            <person name="Sun Z."/>
            <person name="Harris H.M."/>
            <person name="McCann A."/>
            <person name="Guo C."/>
            <person name="Argimon S."/>
            <person name="Zhang W."/>
            <person name="Yang X."/>
            <person name="Jeffery I.B."/>
            <person name="Cooney J.C."/>
            <person name="Kagawa T.F."/>
            <person name="Liu W."/>
            <person name="Song Y."/>
            <person name="Salvetti E."/>
            <person name="Wrobel A."/>
            <person name="Rasinkangas P."/>
            <person name="Parkhill J."/>
            <person name="Rea M.C."/>
            <person name="O'Sullivan O."/>
            <person name="Ritari J."/>
            <person name="Douillard F.P."/>
            <person name="Paul Ross R."/>
            <person name="Yang R."/>
            <person name="Briner A.E."/>
            <person name="Felis G.E."/>
            <person name="de Vos W.M."/>
            <person name="Barrangou R."/>
            <person name="Klaenhammer T.R."/>
            <person name="Caufield P.W."/>
            <person name="Cui Y."/>
            <person name="Zhang H."/>
            <person name="O'Toole P.W."/>
        </authorList>
    </citation>
    <scope>NUCLEOTIDE SEQUENCE [LARGE SCALE GENOMIC DNA]</scope>
    <source>
        <strain evidence="1 2">JCM 17158</strain>
    </source>
</reference>
<organism evidence="1 2">
    <name type="scientific">Lacticaseibacillus nasuensis JCM 17158</name>
    <dbReference type="NCBI Taxonomy" id="1291734"/>
    <lineage>
        <taxon>Bacteria</taxon>
        <taxon>Bacillati</taxon>
        <taxon>Bacillota</taxon>
        <taxon>Bacilli</taxon>
        <taxon>Lactobacillales</taxon>
        <taxon>Lactobacillaceae</taxon>
        <taxon>Lacticaseibacillus</taxon>
    </lineage>
</organism>
<dbReference type="Proteomes" id="UP000051804">
    <property type="component" value="Unassembled WGS sequence"/>
</dbReference>
<evidence type="ECO:0000313" key="2">
    <source>
        <dbReference type="Proteomes" id="UP000051804"/>
    </source>
</evidence>
<accession>A0A0R1JNX6</accession>
<dbReference type="STRING" id="1291734.FD02_GL001306"/>
<dbReference type="PATRIC" id="fig|1291734.4.peg.1343"/>
<dbReference type="AlphaFoldDB" id="A0A0R1JNX6"/>
<protein>
    <submittedName>
        <fullName evidence="1">Uncharacterized protein</fullName>
    </submittedName>
</protein>
<dbReference type="RefSeq" id="WP_054722000.1">
    <property type="nucleotide sequence ID" value="NZ_AZDJ01000016.1"/>
</dbReference>
<gene>
    <name evidence="1" type="ORF">FD02_GL001306</name>
</gene>
<sequence length="114" mass="13801">MIQESRTLIENFDRLFKRQYGWRYKILIVDNHFYHCYSFFIDYYKHGQKLHYSDDLLEIPHDPVLYRRVLADLKAHTNLSIEYRDTHHLVHPGTDITFDASHGHAFSTSYRPED</sequence>